<dbReference type="SUPFAM" id="SSF55073">
    <property type="entry name" value="Nucleotide cyclase"/>
    <property type="match status" value="1"/>
</dbReference>
<evidence type="ECO:0000313" key="5">
    <source>
        <dbReference type="Proteomes" id="UP000542125"/>
    </source>
</evidence>
<dbReference type="Pfam" id="PF12860">
    <property type="entry name" value="PAS_7"/>
    <property type="match status" value="2"/>
</dbReference>
<dbReference type="SMART" id="SM00267">
    <property type="entry name" value="GGDEF"/>
    <property type="match status" value="1"/>
</dbReference>
<dbReference type="NCBIfam" id="TIGR00254">
    <property type="entry name" value="GGDEF"/>
    <property type="match status" value="1"/>
</dbReference>
<dbReference type="PROSITE" id="PS50887">
    <property type="entry name" value="GGDEF"/>
    <property type="match status" value="1"/>
</dbReference>
<dbReference type="Gene3D" id="3.30.450.20">
    <property type="entry name" value="PAS domain"/>
    <property type="match status" value="1"/>
</dbReference>
<dbReference type="InterPro" id="IPR029787">
    <property type="entry name" value="Nucleotide_cyclase"/>
</dbReference>
<feature type="domain" description="EAL" evidence="1">
    <location>
        <begin position="550"/>
        <end position="799"/>
    </location>
</feature>
<evidence type="ECO:0000259" key="1">
    <source>
        <dbReference type="PROSITE" id="PS50883"/>
    </source>
</evidence>
<evidence type="ECO:0000259" key="3">
    <source>
        <dbReference type="PROSITE" id="PS50887"/>
    </source>
</evidence>
<dbReference type="GO" id="GO:0007165">
    <property type="term" value="P:signal transduction"/>
    <property type="evidence" value="ECO:0007669"/>
    <property type="project" value="InterPro"/>
</dbReference>
<dbReference type="InterPro" id="IPR003660">
    <property type="entry name" value="HAMP_dom"/>
</dbReference>
<dbReference type="InterPro" id="IPR052155">
    <property type="entry name" value="Biofilm_reg_signaling"/>
</dbReference>
<dbReference type="CDD" id="cd01949">
    <property type="entry name" value="GGDEF"/>
    <property type="match status" value="1"/>
</dbReference>
<dbReference type="PROSITE" id="PS50885">
    <property type="entry name" value="HAMP"/>
    <property type="match status" value="1"/>
</dbReference>
<feature type="domain" description="GGDEF" evidence="3">
    <location>
        <begin position="403"/>
        <end position="541"/>
    </location>
</feature>
<dbReference type="InterPro" id="IPR001633">
    <property type="entry name" value="EAL_dom"/>
</dbReference>
<dbReference type="PROSITE" id="PS50883">
    <property type="entry name" value="EAL"/>
    <property type="match status" value="1"/>
</dbReference>
<accession>A0A7Y9LM35</accession>
<dbReference type="SMART" id="SM00052">
    <property type="entry name" value="EAL"/>
    <property type="match status" value="1"/>
</dbReference>
<name>A0A7Y9LM35_9BURK</name>
<proteinExistence type="predicted"/>
<keyword evidence="5" id="KW-1185">Reference proteome</keyword>
<evidence type="ECO:0000259" key="2">
    <source>
        <dbReference type="PROSITE" id="PS50885"/>
    </source>
</evidence>
<feature type="domain" description="HAMP" evidence="2">
    <location>
        <begin position="194"/>
        <end position="246"/>
    </location>
</feature>
<sequence>MSIRLKILVGCLSLTLITLLLGSFMQRSQRELGSIATQIYDETFLAVNYLRASQNGLIAVKTSFMQQALEAATGSASVSIPRDVPSLAPAINEVLADLEVAGDRAMSPAAKDAAASLRQRVQRLSDPALAANLSLADLDEIQNEFDTLVEIYAGDGFRYRRSVGKLIAESARQTWIAIGLSVLVALGITYLLSRSIVPAVRNAVRIATSIASGQLDNHIDTRSGGEAGKLLSSLAAMQSSIAANVARINGLMAQQMTAHAGEIAVQNDRFEAALNNMTQGLCLFDESHRLIVFNRRFADMFGVPELGLLADDITTDPELKPLLSRSPVTAQSHDLSDGRVIAVSRQEIATGGWVATYEDITERHKIETKLAHMARHDALTGLPNRVLFREHMEQTLRQQPREKGLAVLSLDLDGFKNVNDSLGHPMGDALLQVVADRLRDCTQDTDLVARLGGDEFAVIQKEVPQMADTRALASRIVEALNKPFDIDSQLIQIGASVGIATIEDVADAQGAVAGELFLKSADLALYRAKSEGRGTYRFFEAEMDALHQARRNLEVALRVALDRGELELFYQPLVNTAHHEISGFEALLRWNHPQRGIVSPLEFIPVAEELGLIKNIGRWVLHQACAEAAGWPEAVKIAVNLSSIQFRNHDLVADVASALKTSGLAPDRLELEITESLLLQDNASVLATLHQLRKLGVSISMDDFGTGYSSLSYLQKFPFDKIKIDQSFIQRLAEQDSVSIVRAVISLGKSLGMSVLAEGVETAEQLKVLQAEGCWDIQGYLVSPPKPALDTMGLIDRYCVTTTA</sequence>
<dbReference type="CDD" id="cd01948">
    <property type="entry name" value="EAL"/>
    <property type="match status" value="1"/>
</dbReference>
<protein>
    <submittedName>
        <fullName evidence="4">Diguanylate cyclase (GGDEF)-like protein</fullName>
    </submittedName>
</protein>
<dbReference type="EMBL" id="JACBYR010000001">
    <property type="protein sequence ID" value="NYE81718.1"/>
    <property type="molecule type" value="Genomic_DNA"/>
</dbReference>
<dbReference type="Gene3D" id="3.20.20.450">
    <property type="entry name" value="EAL domain"/>
    <property type="match status" value="1"/>
</dbReference>
<gene>
    <name evidence="4" type="ORF">FHW18_000989</name>
</gene>
<comment type="caution">
    <text evidence="4">The sequence shown here is derived from an EMBL/GenBank/DDBJ whole genome shotgun (WGS) entry which is preliminary data.</text>
</comment>
<dbReference type="GO" id="GO:0016020">
    <property type="term" value="C:membrane"/>
    <property type="evidence" value="ECO:0007669"/>
    <property type="project" value="InterPro"/>
</dbReference>
<dbReference type="InterPro" id="IPR035965">
    <property type="entry name" value="PAS-like_dom_sf"/>
</dbReference>
<dbReference type="Pfam" id="PF00563">
    <property type="entry name" value="EAL"/>
    <property type="match status" value="1"/>
</dbReference>
<dbReference type="Gene3D" id="6.10.340.10">
    <property type="match status" value="1"/>
</dbReference>
<dbReference type="Gene3D" id="3.30.70.270">
    <property type="match status" value="1"/>
</dbReference>
<dbReference type="Pfam" id="PF00990">
    <property type="entry name" value="GGDEF"/>
    <property type="match status" value="1"/>
</dbReference>
<dbReference type="PANTHER" id="PTHR44757">
    <property type="entry name" value="DIGUANYLATE CYCLASE DGCP"/>
    <property type="match status" value="1"/>
</dbReference>
<dbReference type="RefSeq" id="WP_179583911.1">
    <property type="nucleotide sequence ID" value="NZ_JACBYR010000001.1"/>
</dbReference>
<dbReference type="AlphaFoldDB" id="A0A7Y9LM35"/>
<evidence type="ECO:0000313" key="4">
    <source>
        <dbReference type="EMBL" id="NYE81718.1"/>
    </source>
</evidence>
<dbReference type="Proteomes" id="UP000542125">
    <property type="component" value="Unassembled WGS sequence"/>
</dbReference>
<organism evidence="4 5">
    <name type="scientific">Pigmentiphaga litoralis</name>
    <dbReference type="NCBI Taxonomy" id="516702"/>
    <lineage>
        <taxon>Bacteria</taxon>
        <taxon>Pseudomonadati</taxon>
        <taxon>Pseudomonadota</taxon>
        <taxon>Betaproteobacteria</taxon>
        <taxon>Burkholderiales</taxon>
        <taxon>Alcaligenaceae</taxon>
        <taxon>Pigmentiphaga</taxon>
    </lineage>
</organism>
<dbReference type="SUPFAM" id="SSF141868">
    <property type="entry name" value="EAL domain-like"/>
    <property type="match status" value="1"/>
</dbReference>
<dbReference type="FunFam" id="3.20.20.450:FF:000001">
    <property type="entry name" value="Cyclic di-GMP phosphodiesterase yahA"/>
    <property type="match status" value="1"/>
</dbReference>
<dbReference type="SUPFAM" id="SSF55785">
    <property type="entry name" value="PYP-like sensor domain (PAS domain)"/>
    <property type="match status" value="1"/>
</dbReference>
<dbReference type="PANTHER" id="PTHR44757:SF2">
    <property type="entry name" value="BIOFILM ARCHITECTURE MAINTENANCE PROTEIN MBAA"/>
    <property type="match status" value="1"/>
</dbReference>
<dbReference type="InterPro" id="IPR000160">
    <property type="entry name" value="GGDEF_dom"/>
</dbReference>
<reference evidence="4 5" key="1">
    <citation type="submission" date="2020-07" db="EMBL/GenBank/DDBJ databases">
        <title>Genomic Encyclopedia of Type Strains, Phase IV (KMG-V): Genome sequencing to study the core and pangenomes of soil and plant-associated prokaryotes.</title>
        <authorList>
            <person name="Whitman W."/>
        </authorList>
    </citation>
    <scope>NUCLEOTIDE SEQUENCE [LARGE SCALE GENOMIC DNA]</scope>
    <source>
        <strain evidence="4 5">SAS40</strain>
    </source>
</reference>
<dbReference type="InterPro" id="IPR043128">
    <property type="entry name" value="Rev_trsase/Diguanyl_cyclase"/>
</dbReference>
<dbReference type="InterPro" id="IPR035919">
    <property type="entry name" value="EAL_sf"/>
</dbReference>